<dbReference type="GO" id="GO:0008168">
    <property type="term" value="F:methyltransferase activity"/>
    <property type="evidence" value="ECO:0007669"/>
    <property type="project" value="UniProtKB-KW"/>
</dbReference>
<reference evidence="1 2" key="1">
    <citation type="journal article" date="2017" name="ISME J.">
        <title>Energy and carbon metabolisms in a deep terrestrial subsurface fluid microbial community.</title>
        <authorList>
            <person name="Momper L."/>
            <person name="Jungbluth S.P."/>
            <person name="Lee M.D."/>
            <person name="Amend J.P."/>
        </authorList>
    </citation>
    <scope>NUCLEOTIDE SEQUENCE [LARGE SCALE GENOMIC DNA]</scope>
    <source>
        <strain evidence="1">SURF_17</strain>
    </source>
</reference>
<comment type="caution">
    <text evidence="1">The sequence shown here is derived from an EMBL/GenBank/DDBJ whole genome shotgun (WGS) entry which is preliminary data.</text>
</comment>
<keyword evidence="1" id="KW-0808">Transferase</keyword>
<name>A0A419F270_9BACT</name>
<dbReference type="Proteomes" id="UP000285961">
    <property type="component" value="Unassembled WGS sequence"/>
</dbReference>
<proteinExistence type="predicted"/>
<protein>
    <submittedName>
        <fullName evidence="1">Class I SAM-dependent methyltransferase</fullName>
    </submittedName>
</protein>
<dbReference type="EMBL" id="QZKI01000046">
    <property type="protein sequence ID" value="RJP72324.1"/>
    <property type="molecule type" value="Genomic_DNA"/>
</dbReference>
<dbReference type="Gene3D" id="3.40.50.150">
    <property type="entry name" value="Vaccinia Virus protein VP39"/>
    <property type="match status" value="1"/>
</dbReference>
<dbReference type="AlphaFoldDB" id="A0A419F270"/>
<evidence type="ECO:0000313" key="1">
    <source>
        <dbReference type="EMBL" id="RJP72324.1"/>
    </source>
</evidence>
<sequence>MQLEIKKKDLLAIVTASCGVFLLSIGEWEEPLGSFTGPLGLSGAVFLILFTQVEIYRRLARQQEEQTEHLQDARAQDYRQLAAFLWLISAIKPRRPLPPMRGWAISPDLGNILISAILDGSPKVIVECGCGVSTLLMSYCMKQSGHGHIFSLEHDAEYAELIRKELQLHQLADMATVICAPLRQISLGGQTWSWYDIEQLNGIGPIDLLFIDGPPGTIQEMARYPALPVLYKSLSENATVIFDDADRHDERRIIERWLREFKDLHCQSHDTEHGAVILNREPRSCSSQ</sequence>
<dbReference type="GO" id="GO:0032259">
    <property type="term" value="P:methylation"/>
    <property type="evidence" value="ECO:0007669"/>
    <property type="project" value="UniProtKB-KW"/>
</dbReference>
<organism evidence="1 2">
    <name type="scientific">Candidatus Abyssobacteria bacterium SURF_17</name>
    <dbReference type="NCBI Taxonomy" id="2093361"/>
    <lineage>
        <taxon>Bacteria</taxon>
        <taxon>Pseudomonadati</taxon>
        <taxon>Candidatus Hydrogenedentota</taxon>
        <taxon>Candidatus Abyssobacteria</taxon>
    </lineage>
</organism>
<dbReference type="SUPFAM" id="SSF53335">
    <property type="entry name" value="S-adenosyl-L-methionine-dependent methyltransferases"/>
    <property type="match status" value="1"/>
</dbReference>
<gene>
    <name evidence="1" type="ORF">C4532_06110</name>
</gene>
<accession>A0A419F270</accession>
<keyword evidence="1" id="KW-0489">Methyltransferase</keyword>
<evidence type="ECO:0000313" key="2">
    <source>
        <dbReference type="Proteomes" id="UP000285961"/>
    </source>
</evidence>
<dbReference type="Pfam" id="PF13578">
    <property type="entry name" value="Methyltransf_24"/>
    <property type="match status" value="1"/>
</dbReference>
<dbReference type="InterPro" id="IPR029063">
    <property type="entry name" value="SAM-dependent_MTases_sf"/>
</dbReference>